<feature type="binding site" evidence="11">
    <location>
        <position position="189"/>
    </location>
    <ligand>
        <name>Zn(2+)</name>
        <dbReference type="ChEBI" id="CHEBI:29105"/>
    </ligand>
</feature>
<dbReference type="InterPro" id="IPR018317">
    <property type="entry name" value="QueC"/>
</dbReference>
<keyword evidence="7 11" id="KW-0067">ATP-binding</keyword>
<evidence type="ECO:0000256" key="7">
    <source>
        <dbReference type="ARBA" id="ARBA00022840"/>
    </source>
</evidence>
<evidence type="ECO:0000256" key="5">
    <source>
        <dbReference type="ARBA" id="ARBA00022785"/>
    </source>
</evidence>
<reference evidence="12" key="1">
    <citation type="journal article" date="2020" name="mSystems">
        <title>Genome- and Community-Level Interaction Insights into Carbon Utilization and Element Cycling Functions of Hydrothermarchaeota in Hydrothermal Sediment.</title>
        <authorList>
            <person name="Zhou Z."/>
            <person name="Liu Y."/>
            <person name="Xu W."/>
            <person name="Pan J."/>
            <person name="Luo Z.H."/>
            <person name="Li M."/>
        </authorList>
    </citation>
    <scope>NUCLEOTIDE SEQUENCE [LARGE SCALE GENOMIC DNA]</scope>
    <source>
        <strain evidence="12">HyVt-533</strain>
    </source>
</reference>
<feature type="binding site" evidence="11">
    <location>
        <position position="200"/>
    </location>
    <ligand>
        <name>Zn(2+)</name>
        <dbReference type="ChEBI" id="CHEBI:29105"/>
    </ligand>
</feature>
<comment type="caution">
    <text evidence="12">The sequence shown here is derived from an EMBL/GenBank/DDBJ whole genome shotgun (WGS) entry which is preliminary data.</text>
</comment>
<dbReference type="InterPro" id="IPR014729">
    <property type="entry name" value="Rossmann-like_a/b/a_fold"/>
</dbReference>
<evidence type="ECO:0000256" key="11">
    <source>
        <dbReference type="HAMAP-Rule" id="MF_01633"/>
    </source>
</evidence>
<evidence type="ECO:0000256" key="10">
    <source>
        <dbReference type="ARBA" id="ARBA00047890"/>
    </source>
</evidence>
<organism evidence="12">
    <name type="scientific">Thermodesulfatator atlanticus</name>
    <dbReference type="NCBI Taxonomy" id="501497"/>
    <lineage>
        <taxon>Bacteria</taxon>
        <taxon>Pseudomonadati</taxon>
        <taxon>Thermodesulfobacteriota</taxon>
        <taxon>Thermodesulfobacteria</taxon>
        <taxon>Thermodesulfobacteriales</taxon>
        <taxon>Thermodesulfatatoraceae</taxon>
        <taxon>Thermodesulfatator</taxon>
    </lineage>
</organism>
<dbReference type="HAMAP" id="MF_01633">
    <property type="entry name" value="QueC"/>
    <property type="match status" value="1"/>
</dbReference>
<dbReference type="GO" id="GO:0016879">
    <property type="term" value="F:ligase activity, forming carbon-nitrogen bonds"/>
    <property type="evidence" value="ECO:0007669"/>
    <property type="project" value="UniProtKB-UniRule"/>
</dbReference>
<keyword evidence="6 11" id="KW-0862">Zinc</keyword>
<comment type="pathway">
    <text evidence="1 11">Purine metabolism; 7-cyano-7-deazaguanine biosynthesis.</text>
</comment>
<dbReference type="PIRSF" id="PIRSF006293">
    <property type="entry name" value="ExsB"/>
    <property type="match status" value="1"/>
</dbReference>
<accession>A0A7V5U3C7</accession>
<name>A0A7V5U3C7_9BACT</name>
<dbReference type="EC" id="6.3.4.20" evidence="9 11"/>
<dbReference type="CDD" id="cd01995">
    <property type="entry name" value="QueC-like"/>
    <property type="match status" value="1"/>
</dbReference>
<dbReference type="PANTHER" id="PTHR42914:SF1">
    <property type="entry name" value="7-CYANO-7-DEAZAGUANINE SYNTHASE"/>
    <property type="match status" value="1"/>
</dbReference>
<protein>
    <recommendedName>
        <fullName evidence="9 11">7-cyano-7-deazaguanine synthase</fullName>
        <ecNumber evidence="9 11">6.3.4.20</ecNumber>
    </recommendedName>
    <alternativeName>
        <fullName evidence="11">7-cyano-7-carbaguanine synthase</fullName>
    </alternativeName>
    <alternativeName>
        <fullName evidence="11">PreQ(0) synthase</fullName>
    </alternativeName>
    <alternativeName>
        <fullName evidence="11">Queuosine biosynthesis protein QueC</fullName>
    </alternativeName>
</protein>
<comment type="function">
    <text evidence="11">Catalyzes the ATP-dependent conversion of 7-carboxy-7-deazaguanine (CDG) to 7-cyano-7-deazaguanine (preQ(0)).</text>
</comment>
<comment type="catalytic activity">
    <reaction evidence="10 11">
        <text>7-carboxy-7-carbaguanine + NH4(+) + 2 ATP = 7-cyano-7-carbaguanine + 2 AMP + 2 diphosphate + 2 H(+)</text>
        <dbReference type="Rhea" id="RHEA:27982"/>
        <dbReference type="ChEBI" id="CHEBI:15378"/>
        <dbReference type="ChEBI" id="CHEBI:28938"/>
        <dbReference type="ChEBI" id="CHEBI:30616"/>
        <dbReference type="ChEBI" id="CHEBI:33019"/>
        <dbReference type="ChEBI" id="CHEBI:45075"/>
        <dbReference type="ChEBI" id="CHEBI:61036"/>
        <dbReference type="ChEBI" id="CHEBI:456215"/>
        <dbReference type="EC" id="6.3.4.20"/>
    </reaction>
</comment>
<dbReference type="NCBIfam" id="TIGR00364">
    <property type="entry name" value="7-cyano-7-deazaguanine synthase QueC"/>
    <property type="match status" value="1"/>
</dbReference>
<evidence type="ECO:0000256" key="1">
    <source>
        <dbReference type="ARBA" id="ARBA00005061"/>
    </source>
</evidence>
<evidence type="ECO:0000256" key="6">
    <source>
        <dbReference type="ARBA" id="ARBA00022833"/>
    </source>
</evidence>
<dbReference type="GO" id="GO:0005524">
    <property type="term" value="F:ATP binding"/>
    <property type="evidence" value="ECO:0007669"/>
    <property type="project" value="UniProtKB-UniRule"/>
</dbReference>
<dbReference type="EMBL" id="DROK01000278">
    <property type="protein sequence ID" value="HHI98070.1"/>
    <property type="molecule type" value="Genomic_DNA"/>
</dbReference>
<comment type="cofactor">
    <cofactor evidence="11">
        <name>Zn(2+)</name>
        <dbReference type="ChEBI" id="CHEBI:29105"/>
    </cofactor>
    <text evidence="11">Binds 1 zinc ion per subunit.</text>
</comment>
<dbReference type="UniPathway" id="UPA00391"/>
<keyword evidence="5 11" id="KW-0671">Queuosine biosynthesis</keyword>
<dbReference type="PANTHER" id="PTHR42914">
    <property type="entry name" value="7-CYANO-7-DEAZAGUANINE SYNTHASE"/>
    <property type="match status" value="1"/>
</dbReference>
<evidence type="ECO:0000256" key="4">
    <source>
        <dbReference type="ARBA" id="ARBA00022741"/>
    </source>
</evidence>
<dbReference type="Proteomes" id="UP000886101">
    <property type="component" value="Unassembled WGS sequence"/>
</dbReference>
<dbReference type="GO" id="GO:0008270">
    <property type="term" value="F:zinc ion binding"/>
    <property type="evidence" value="ECO:0007669"/>
    <property type="project" value="UniProtKB-UniRule"/>
</dbReference>
<keyword evidence="2 11" id="KW-0436">Ligase</keyword>
<evidence type="ECO:0000313" key="12">
    <source>
        <dbReference type="EMBL" id="HHI98070.1"/>
    </source>
</evidence>
<evidence type="ECO:0000256" key="8">
    <source>
        <dbReference type="ARBA" id="ARBA00037993"/>
    </source>
</evidence>
<gene>
    <name evidence="11 12" type="primary">queC</name>
    <name evidence="12" type="ORF">ENJ96_09505</name>
</gene>
<evidence type="ECO:0000256" key="3">
    <source>
        <dbReference type="ARBA" id="ARBA00022723"/>
    </source>
</evidence>
<keyword evidence="3 11" id="KW-0479">Metal-binding</keyword>
<feature type="binding site" evidence="11">
    <location>
        <begin position="10"/>
        <end position="20"/>
    </location>
    <ligand>
        <name>ATP</name>
        <dbReference type="ChEBI" id="CHEBI:30616"/>
    </ligand>
</feature>
<proteinExistence type="inferred from homology"/>
<feature type="binding site" evidence="11">
    <location>
        <position position="203"/>
    </location>
    <ligand>
        <name>Zn(2+)</name>
        <dbReference type="ChEBI" id="CHEBI:29105"/>
    </ligand>
</feature>
<evidence type="ECO:0000256" key="2">
    <source>
        <dbReference type="ARBA" id="ARBA00022598"/>
    </source>
</evidence>
<evidence type="ECO:0000256" key="9">
    <source>
        <dbReference type="ARBA" id="ARBA00039149"/>
    </source>
</evidence>
<keyword evidence="4 11" id="KW-0547">Nucleotide-binding</keyword>
<dbReference type="GO" id="GO:0008616">
    <property type="term" value="P:tRNA queuosine(34) biosynthetic process"/>
    <property type="evidence" value="ECO:0007669"/>
    <property type="project" value="UniProtKB-UniRule"/>
</dbReference>
<dbReference type="Pfam" id="PF06508">
    <property type="entry name" value="QueC"/>
    <property type="match status" value="1"/>
</dbReference>
<dbReference type="SUPFAM" id="SSF52402">
    <property type="entry name" value="Adenine nucleotide alpha hydrolases-like"/>
    <property type="match status" value="1"/>
</dbReference>
<dbReference type="AlphaFoldDB" id="A0A7V5U3C7"/>
<comment type="similarity">
    <text evidence="8 11">Belongs to the QueC family.</text>
</comment>
<feature type="binding site" evidence="11">
    <location>
        <position position="197"/>
    </location>
    <ligand>
        <name>Zn(2+)</name>
        <dbReference type="ChEBI" id="CHEBI:29105"/>
    </ligand>
</feature>
<sequence length="224" mass="24725">MMKPLAVCLVSGGLDSCVAAAVAAQDYELAFLHVNYGQRTEARELRAFHEIADFYKVKHRLVTEVPALKQIGGSALTDPNIAVPEDEPSPDRIPITYVPFRNAHFLAIAVSWGEVLGAKRIFIGASQVDFSGYPDCRASFFTAYNQVIKEGTRPETEILIETPLINLTKAEIVKLGQKLGAPLHLTWSCYQREDVACGRCESCLLRLKGFREAGLKDPIPYENG</sequence>
<dbReference type="Gene3D" id="3.40.50.620">
    <property type="entry name" value="HUPs"/>
    <property type="match status" value="1"/>
</dbReference>